<dbReference type="AlphaFoldDB" id="A0A395NIJ0"/>
<proteinExistence type="predicted"/>
<dbReference type="EMBL" id="PXOA01000416">
    <property type="protein sequence ID" value="RFU75667.1"/>
    <property type="molecule type" value="Genomic_DNA"/>
</dbReference>
<evidence type="ECO:0000313" key="2">
    <source>
        <dbReference type="Proteomes" id="UP000266272"/>
    </source>
</evidence>
<dbReference type="Proteomes" id="UP000266272">
    <property type="component" value="Unassembled WGS sequence"/>
</dbReference>
<sequence length="251" mass="26998">MPVYLIPPVGSEPDQRASLHRLRAACLANCSRARVGPCFGQTASCICSGAGRDKVPARYLQKPKRCAALLALCLAWPSVLQDRICVLDTTKVCVPPARVARRLGAAAAGARTAPKALKSSPKSPLNAPSLQRVRRCCVPVHVISAGRAAEPTAQLTTAHCSDKQALECSSSNPQMALKPHWTMKTRNTWHSCTDMYRGHCPGVNHHLEEHLSSTTKVEQATVFGAPCTTLYVRRGAFWLSDPPAAPFGDPS</sequence>
<accession>A0A395NIJ0</accession>
<gene>
    <name evidence="1" type="ORF">TARUN_6560</name>
</gene>
<comment type="caution">
    <text evidence="1">The sequence shown here is derived from an EMBL/GenBank/DDBJ whole genome shotgun (WGS) entry which is preliminary data.</text>
</comment>
<protein>
    <submittedName>
        <fullName evidence="1">Uncharacterized protein</fullName>
    </submittedName>
</protein>
<reference evidence="1 2" key="1">
    <citation type="journal article" date="2018" name="PLoS Pathog.">
        <title>Evolution of structural diversity of trichothecenes, a family of toxins produced by plant pathogenic and entomopathogenic fungi.</title>
        <authorList>
            <person name="Proctor R.H."/>
            <person name="McCormick S.P."/>
            <person name="Kim H.S."/>
            <person name="Cardoza R.E."/>
            <person name="Stanley A.M."/>
            <person name="Lindo L."/>
            <person name="Kelly A."/>
            <person name="Brown D.W."/>
            <person name="Lee T."/>
            <person name="Vaughan M.M."/>
            <person name="Alexander N.J."/>
            <person name="Busman M."/>
            <person name="Gutierrez S."/>
        </authorList>
    </citation>
    <scope>NUCLEOTIDE SEQUENCE [LARGE SCALE GENOMIC DNA]</scope>
    <source>
        <strain evidence="1 2">IBT 40837</strain>
    </source>
</reference>
<keyword evidence="2" id="KW-1185">Reference proteome</keyword>
<organism evidence="1 2">
    <name type="scientific">Trichoderma arundinaceum</name>
    <dbReference type="NCBI Taxonomy" id="490622"/>
    <lineage>
        <taxon>Eukaryota</taxon>
        <taxon>Fungi</taxon>
        <taxon>Dikarya</taxon>
        <taxon>Ascomycota</taxon>
        <taxon>Pezizomycotina</taxon>
        <taxon>Sordariomycetes</taxon>
        <taxon>Hypocreomycetidae</taxon>
        <taxon>Hypocreales</taxon>
        <taxon>Hypocreaceae</taxon>
        <taxon>Trichoderma</taxon>
    </lineage>
</organism>
<evidence type="ECO:0000313" key="1">
    <source>
        <dbReference type="EMBL" id="RFU75667.1"/>
    </source>
</evidence>
<name>A0A395NIJ0_TRIAR</name>